<evidence type="ECO:0000256" key="1">
    <source>
        <dbReference type="SAM" id="MobiDB-lite"/>
    </source>
</evidence>
<reference evidence="2" key="1">
    <citation type="submission" date="2020-03" db="EMBL/GenBank/DDBJ databases">
        <authorList>
            <person name="Weist P."/>
        </authorList>
    </citation>
    <scope>NUCLEOTIDE SEQUENCE</scope>
</reference>
<feature type="compositionally biased region" description="Basic and acidic residues" evidence="1">
    <location>
        <begin position="365"/>
        <end position="374"/>
    </location>
</feature>
<dbReference type="AlphaFoldDB" id="A0A9N7UGP6"/>
<name>A0A9N7UGP6_PLEPL</name>
<feature type="compositionally biased region" description="Low complexity" evidence="1">
    <location>
        <begin position="384"/>
        <end position="397"/>
    </location>
</feature>
<keyword evidence="3" id="KW-1185">Reference proteome</keyword>
<feature type="region of interest" description="Disordered" evidence="1">
    <location>
        <begin position="365"/>
        <end position="397"/>
    </location>
</feature>
<evidence type="ECO:0000313" key="2">
    <source>
        <dbReference type="EMBL" id="CAB1429944.1"/>
    </source>
</evidence>
<organism evidence="2 3">
    <name type="scientific">Pleuronectes platessa</name>
    <name type="common">European plaice</name>
    <dbReference type="NCBI Taxonomy" id="8262"/>
    <lineage>
        <taxon>Eukaryota</taxon>
        <taxon>Metazoa</taxon>
        <taxon>Chordata</taxon>
        <taxon>Craniata</taxon>
        <taxon>Vertebrata</taxon>
        <taxon>Euteleostomi</taxon>
        <taxon>Actinopterygii</taxon>
        <taxon>Neopterygii</taxon>
        <taxon>Teleostei</taxon>
        <taxon>Neoteleostei</taxon>
        <taxon>Acanthomorphata</taxon>
        <taxon>Carangaria</taxon>
        <taxon>Pleuronectiformes</taxon>
        <taxon>Pleuronectoidei</taxon>
        <taxon>Pleuronectidae</taxon>
        <taxon>Pleuronectes</taxon>
    </lineage>
</organism>
<evidence type="ECO:0000313" key="3">
    <source>
        <dbReference type="Proteomes" id="UP001153269"/>
    </source>
</evidence>
<sequence length="493" mass="53936">MNAAVFKMLICRNEMHDSEPLAYCSQRRCIIAARCLSCSRREEQAEDAPLCRRGFSEAQRGAVKSWVEMANLRSVKTSGCICVRAETRRGLRAQPSLQGMPQIWLSGSLGRRPSSASRFNMLCVPAPPAPLHLNHHCPRAGPPLPASRSLLKAPFKPDAALWVAAVPRRTWSVERDIVKPPSVGTGVRRVPFVKGAGVFFPPQHFPGSASNSLSEQRQDISHRNTTGACGAKDQCSGARAGTEGRREGRGERGEWREGGREGVTAKVREGQERRRKCGVDGKVRKREDESAEYVCGRGRKTMRGLEGVESVALPQGSVCKPLSTPQSCFHKEIYKTGLRCALLPCIMSERVPDCVAESQVVSARQEQRVEEGEMHPSNAPIKASSSSSSSYSSSSSSSRMHFASVHRPRLGGMLEHAGGFSGGHFVTTCFGVYGKFFSGEHSETASHPGTVWRDDDVVVYSTWLHGTHPHLPPIQQHRPTGHADEALDLNARL</sequence>
<feature type="region of interest" description="Disordered" evidence="1">
    <location>
        <begin position="223"/>
        <end position="261"/>
    </location>
</feature>
<gene>
    <name evidence="2" type="ORF">PLEPLA_LOCUS17924</name>
</gene>
<dbReference type="Proteomes" id="UP001153269">
    <property type="component" value="Unassembled WGS sequence"/>
</dbReference>
<proteinExistence type="predicted"/>
<comment type="caution">
    <text evidence="2">The sequence shown here is derived from an EMBL/GenBank/DDBJ whole genome shotgun (WGS) entry which is preliminary data.</text>
</comment>
<dbReference type="EMBL" id="CADEAL010001188">
    <property type="protein sequence ID" value="CAB1429944.1"/>
    <property type="molecule type" value="Genomic_DNA"/>
</dbReference>
<protein>
    <submittedName>
        <fullName evidence="2">Uncharacterized protein</fullName>
    </submittedName>
</protein>
<feature type="compositionally biased region" description="Basic and acidic residues" evidence="1">
    <location>
        <begin position="242"/>
        <end position="260"/>
    </location>
</feature>
<accession>A0A9N7UGP6</accession>